<feature type="domain" description="S1 motif" evidence="7">
    <location>
        <begin position="402"/>
        <end position="477"/>
    </location>
</feature>
<evidence type="ECO:0000256" key="1">
    <source>
        <dbReference type="ARBA" id="ARBA00006767"/>
    </source>
</evidence>
<sequence>MDQAKATLQNSSAGIKRIYSNKFVNYDFQSDSQDNQNFTDVLSELLNDSSREGEIIEGTVICLDKDYVTIDAGLKSEGIVSLKEFELSEDYQNIAVGSKIKLYLDKIEGRNGSIILSREKAIRDELWQKLEVAAQEKSDIEGVIFSSIKCGYTVDVGGVIAFLPASHVGLRQVKDITPLLGKKQKFRILKMDKKQGNIVVSRKAILEESLADAKDLFLNQLNEGDIIEGKVKSITKYGVFIEIHESPSVGVVDGLLHITDISWSRVSHPSAVFSCGQTVKAKIIKIDRESKKISLGVKQLEESPWANIEQRYPVDSIHKGIITSIEDYGVFVELETGIEGLVHVSEISWTKNTLPINQLFMRGGEVEVKVLSIDINKNRMSLSIKRCKKNPWESFILQNPLGSIVKTKIKNISNLGIFVSFVDDTLNSGIEGLIRSTELSWSGSPETALKKYTVGSVVEAKILMVNVHKNKIDLGIKQIEYDPFVELLRKINLGDKIPVTVSKVVEDMGLLVDVFNNNNNSSSFNVLIEQEYLPEGKKFFPGDKVEAEVLLIETYNMILSLKENN</sequence>
<dbReference type="GO" id="GO:0022627">
    <property type="term" value="C:cytosolic small ribosomal subunit"/>
    <property type="evidence" value="ECO:0007669"/>
    <property type="project" value="TreeGrafter"/>
</dbReference>
<gene>
    <name evidence="9" type="ORF">LUA81_00535</name>
    <name evidence="8" type="ORF">LUA82_00535</name>
</gene>
<accession>A0A9Q9BZP9</accession>
<comment type="function">
    <text evidence="4">Binds mRNA; thus facilitating recognition of the initiation point. It is needed to translate mRNA with a short Shine-Dalgarno (SD) purine-rich sequence.</text>
</comment>
<dbReference type="InterPro" id="IPR050437">
    <property type="entry name" value="Ribos_protein_bS1-like"/>
</dbReference>
<evidence type="ECO:0000256" key="5">
    <source>
        <dbReference type="ARBA" id="ARBA00035293"/>
    </source>
</evidence>
<evidence type="ECO:0000256" key="3">
    <source>
        <dbReference type="ARBA" id="ARBA00023274"/>
    </source>
</evidence>
<dbReference type="PANTHER" id="PTHR10724">
    <property type="entry name" value="30S RIBOSOMAL PROTEIN S1"/>
    <property type="match status" value="1"/>
</dbReference>
<evidence type="ECO:0000256" key="6">
    <source>
        <dbReference type="ARBA" id="ARBA00035517"/>
    </source>
</evidence>
<keyword evidence="2 8" id="KW-0689">Ribosomal protein</keyword>
<feature type="domain" description="S1 motif" evidence="7">
    <location>
        <begin position="53"/>
        <end position="119"/>
    </location>
</feature>
<dbReference type="GO" id="GO:0003729">
    <property type="term" value="F:mRNA binding"/>
    <property type="evidence" value="ECO:0007669"/>
    <property type="project" value="TreeGrafter"/>
</dbReference>
<feature type="domain" description="S1 motif" evidence="7">
    <location>
        <begin position="137"/>
        <end position="203"/>
    </location>
</feature>
<evidence type="ECO:0000256" key="4">
    <source>
        <dbReference type="ARBA" id="ARBA00025604"/>
    </source>
</evidence>
<reference evidence="8" key="1">
    <citation type="journal article" date="2022" name="Microorganisms">
        <title>Assembly and Comparison of Ca. Neoehrlichia mikurensis Genomes.</title>
        <authorList>
            <person name="Azagi T."/>
            <person name="Dirks R.P."/>
            <person name="Yebra-Pimentel E.S."/>
            <person name="Schaap P.J."/>
            <person name="Koehorst J.J."/>
            <person name="Esser H.J."/>
            <person name="Sprong H."/>
        </authorList>
    </citation>
    <scope>NUCLEOTIDE SEQUENCE</scope>
    <source>
        <strain evidence="9">18-2804</strain>
        <strain evidence="8">18-2837</strain>
    </source>
</reference>
<evidence type="ECO:0000313" key="8">
    <source>
        <dbReference type="EMBL" id="UTO55569.1"/>
    </source>
</evidence>
<keyword evidence="3" id="KW-0687">Ribonucleoprotein</keyword>
<dbReference type="Pfam" id="PF00575">
    <property type="entry name" value="S1"/>
    <property type="match status" value="5"/>
</dbReference>
<evidence type="ECO:0000313" key="11">
    <source>
        <dbReference type="Proteomes" id="UP001059985"/>
    </source>
</evidence>
<evidence type="ECO:0000259" key="7">
    <source>
        <dbReference type="PROSITE" id="PS50126"/>
    </source>
</evidence>
<dbReference type="SMART" id="SM00316">
    <property type="entry name" value="S1"/>
    <property type="match status" value="6"/>
</dbReference>
<evidence type="ECO:0000313" key="10">
    <source>
        <dbReference type="Proteomes" id="UP001059822"/>
    </source>
</evidence>
<dbReference type="Proteomes" id="UP001059822">
    <property type="component" value="Chromosome"/>
</dbReference>
<feature type="domain" description="S1 motif" evidence="7">
    <location>
        <begin position="224"/>
        <end position="298"/>
    </location>
</feature>
<evidence type="ECO:0000313" key="9">
    <source>
        <dbReference type="EMBL" id="UTO56490.1"/>
    </source>
</evidence>
<dbReference type="CDD" id="cd05687">
    <property type="entry name" value="S1_RPS1_repeat_ec1_hs1"/>
    <property type="match status" value="1"/>
</dbReference>
<dbReference type="RefSeq" id="WP_218193896.1">
    <property type="nucleotide sequence ID" value="NZ_CP054597.1"/>
</dbReference>
<dbReference type="AlphaFoldDB" id="A0A9Q9BZP9"/>
<dbReference type="GO" id="GO:0006412">
    <property type="term" value="P:translation"/>
    <property type="evidence" value="ECO:0007669"/>
    <property type="project" value="TreeGrafter"/>
</dbReference>
<dbReference type="PROSITE" id="PS50126">
    <property type="entry name" value="S1"/>
    <property type="match status" value="6"/>
</dbReference>
<evidence type="ECO:0000256" key="2">
    <source>
        <dbReference type="ARBA" id="ARBA00022980"/>
    </source>
</evidence>
<name>A0A9Q9BZP9_9RICK</name>
<comment type="similarity">
    <text evidence="1">Belongs to the bacterial ribosomal protein bS1 family.</text>
</comment>
<organism evidence="8 10">
    <name type="scientific">Neoehrlichia mikurensis</name>
    <dbReference type="NCBI Taxonomy" id="89586"/>
    <lineage>
        <taxon>Bacteria</taxon>
        <taxon>Pseudomonadati</taxon>
        <taxon>Pseudomonadota</taxon>
        <taxon>Alphaproteobacteria</taxon>
        <taxon>Rickettsiales</taxon>
        <taxon>Anaplasmataceae</taxon>
        <taxon>Candidatus Neoehrlichia</taxon>
    </lineage>
</organism>
<dbReference type="CDD" id="cd05688">
    <property type="entry name" value="S1_RPS1_repeat_ec3"/>
    <property type="match status" value="1"/>
</dbReference>
<dbReference type="CDD" id="cd04465">
    <property type="entry name" value="S1_RPS1_repeat_ec2_hs2"/>
    <property type="match status" value="1"/>
</dbReference>
<proteinExistence type="inferred from homology"/>
<dbReference type="EMBL" id="CP089286">
    <property type="protein sequence ID" value="UTO55569.1"/>
    <property type="molecule type" value="Genomic_DNA"/>
</dbReference>
<dbReference type="InterPro" id="IPR003029">
    <property type="entry name" value="S1_domain"/>
</dbReference>
<protein>
    <recommendedName>
        <fullName evidence="5">Small ribosomal subunit protein bS1</fullName>
    </recommendedName>
    <alternativeName>
        <fullName evidence="6">30S ribosomal protein S1</fullName>
    </alternativeName>
</protein>
<dbReference type="Proteomes" id="UP001059985">
    <property type="component" value="Chromosome"/>
</dbReference>
<dbReference type="NCBIfam" id="NF004952">
    <property type="entry name" value="PRK06299.1-2"/>
    <property type="match status" value="1"/>
</dbReference>
<dbReference type="FunFam" id="2.40.50.140:FF:000103">
    <property type="entry name" value="protein RRP5 homolog"/>
    <property type="match status" value="2"/>
</dbReference>
<dbReference type="PANTHER" id="PTHR10724:SF7">
    <property type="entry name" value="SMALL RIBOSOMAL SUBUNIT PROTEIN BS1C"/>
    <property type="match status" value="1"/>
</dbReference>
<keyword evidence="11" id="KW-1185">Reference proteome</keyword>
<feature type="domain" description="S1 motif" evidence="7">
    <location>
        <begin position="315"/>
        <end position="385"/>
    </location>
</feature>
<feature type="domain" description="S1 motif" evidence="7">
    <location>
        <begin position="494"/>
        <end position="562"/>
    </location>
</feature>
<dbReference type="GO" id="GO:0003735">
    <property type="term" value="F:structural constituent of ribosome"/>
    <property type="evidence" value="ECO:0007669"/>
    <property type="project" value="TreeGrafter"/>
</dbReference>
<dbReference type="EMBL" id="CP089285">
    <property type="protein sequence ID" value="UTO56490.1"/>
    <property type="molecule type" value="Genomic_DNA"/>
</dbReference>